<dbReference type="STRING" id="80876.SAMN05421779_103462"/>
<dbReference type="GO" id="GO:0008762">
    <property type="term" value="F:UDP-N-acetylmuramate dehydrogenase activity"/>
    <property type="evidence" value="ECO:0007669"/>
    <property type="project" value="UniProtKB-UniRule"/>
</dbReference>
<gene>
    <name evidence="19" type="primary">murB</name>
    <name evidence="21" type="ORF">SAMN05421779_103462</name>
</gene>
<dbReference type="EMBL" id="FTOA01000003">
    <property type="protein sequence ID" value="SIS75596.1"/>
    <property type="molecule type" value="Genomic_DNA"/>
</dbReference>
<feature type="active site" description="Proton donor" evidence="19">
    <location>
        <position position="227"/>
    </location>
</feature>
<keyword evidence="22" id="KW-1185">Reference proteome</keyword>
<keyword evidence="13 19" id="KW-0573">Peptidoglycan synthesis</keyword>
<keyword evidence="8 19" id="KW-0132">Cell division</keyword>
<dbReference type="InterPro" id="IPR006094">
    <property type="entry name" value="Oxid_FAD_bind_N"/>
</dbReference>
<feature type="active site" evidence="19">
    <location>
        <position position="178"/>
    </location>
</feature>
<dbReference type="GO" id="GO:0051301">
    <property type="term" value="P:cell division"/>
    <property type="evidence" value="ECO:0007669"/>
    <property type="project" value="UniProtKB-KW"/>
</dbReference>
<proteinExistence type="inferred from homology"/>
<feature type="domain" description="FAD-binding PCMH-type" evidence="20">
    <location>
        <begin position="33"/>
        <end position="198"/>
    </location>
</feature>
<dbReference type="PANTHER" id="PTHR21071:SF4">
    <property type="entry name" value="UDP-N-ACETYLENOLPYRUVOYLGLUCOSAMINE REDUCTASE"/>
    <property type="match status" value="1"/>
</dbReference>
<dbReference type="RefSeq" id="WP_076400162.1">
    <property type="nucleotide sequence ID" value="NZ_FTOA01000003.1"/>
</dbReference>
<dbReference type="Gene3D" id="3.30.43.10">
    <property type="entry name" value="Uridine Diphospho-n-acetylenolpyruvylglucosamine Reductase, domain 2"/>
    <property type="match status" value="1"/>
</dbReference>
<evidence type="ECO:0000256" key="9">
    <source>
        <dbReference type="ARBA" id="ARBA00022630"/>
    </source>
</evidence>
<dbReference type="Gene3D" id="3.30.465.10">
    <property type="match status" value="1"/>
</dbReference>
<evidence type="ECO:0000313" key="22">
    <source>
        <dbReference type="Proteomes" id="UP000185678"/>
    </source>
</evidence>
<evidence type="ECO:0000256" key="11">
    <source>
        <dbReference type="ARBA" id="ARBA00022857"/>
    </source>
</evidence>
<comment type="subcellular location">
    <subcellularLocation>
        <location evidence="3 19">Cytoplasm</location>
    </subcellularLocation>
</comment>
<evidence type="ECO:0000256" key="2">
    <source>
        <dbReference type="ARBA" id="ARBA00003921"/>
    </source>
</evidence>
<evidence type="ECO:0000256" key="12">
    <source>
        <dbReference type="ARBA" id="ARBA00022960"/>
    </source>
</evidence>
<comment type="pathway">
    <text evidence="4 19">Cell wall biogenesis; peptidoglycan biosynthesis.</text>
</comment>
<keyword evidence="7 19" id="KW-0963">Cytoplasm</keyword>
<evidence type="ECO:0000256" key="6">
    <source>
        <dbReference type="ARBA" id="ARBA00015188"/>
    </source>
</evidence>
<keyword evidence="16 19" id="KW-0961">Cell wall biogenesis/degradation</keyword>
<evidence type="ECO:0000256" key="17">
    <source>
        <dbReference type="ARBA" id="ARBA00031026"/>
    </source>
</evidence>
<sequence>MTTPAISPLQDRLPAVRGRLSIGYDLAKVTWFQVGGPAEVLFKPADADDLAQFLAGCPTDVPVTVIGVGSNLLVRDGGIAGVVVRMGRGFTDIIVNPDHTVSVGAAALDLNVAQVAADAALGGLEFLSGIPGTIGGALRMNAGAYGRELCDVLVSATVVDRQGQVHQLTPDQMDLSYRHCGLPDDWIFTGAVLRAAPGDASAINARMADIKAAREDSQPVRARTGGSTFANPDGCRAWEVIDAAGCRGLTIGGAQVSEKHCNFLLNTGSATAADLETLGEEVRRRVLAHSGITLRWEIRRIGTPLTSPSSSKEQTP</sequence>
<keyword evidence="12 19" id="KW-0133">Cell shape</keyword>
<dbReference type="InterPro" id="IPR016167">
    <property type="entry name" value="FAD-bd_PCMH_sub1"/>
</dbReference>
<protein>
    <recommendedName>
        <fullName evidence="6 19">UDP-N-acetylenolpyruvoylglucosamine reductase</fullName>
        <ecNumber evidence="5 19">1.3.1.98</ecNumber>
    </recommendedName>
    <alternativeName>
        <fullName evidence="17 19">UDP-N-acetylmuramate dehydrogenase</fullName>
    </alternativeName>
</protein>
<evidence type="ECO:0000256" key="18">
    <source>
        <dbReference type="ARBA" id="ARBA00048914"/>
    </source>
</evidence>
<evidence type="ECO:0000256" key="15">
    <source>
        <dbReference type="ARBA" id="ARBA00023306"/>
    </source>
</evidence>
<keyword evidence="11 19" id="KW-0521">NADP</keyword>
<comment type="similarity">
    <text evidence="19">Belongs to the MurB family.</text>
</comment>
<dbReference type="Proteomes" id="UP000185678">
    <property type="component" value="Unassembled WGS sequence"/>
</dbReference>
<keyword evidence="10 19" id="KW-0274">FAD</keyword>
<dbReference type="Gene3D" id="3.90.78.10">
    <property type="entry name" value="UDP-N-acetylenolpyruvoylglucosamine reductase, C-terminal domain"/>
    <property type="match status" value="1"/>
</dbReference>
<dbReference type="NCBIfam" id="NF010480">
    <property type="entry name" value="PRK13905.1"/>
    <property type="match status" value="1"/>
</dbReference>
<dbReference type="GO" id="GO:0005829">
    <property type="term" value="C:cytosol"/>
    <property type="evidence" value="ECO:0007669"/>
    <property type="project" value="TreeGrafter"/>
</dbReference>
<dbReference type="GO" id="GO:0008360">
    <property type="term" value="P:regulation of cell shape"/>
    <property type="evidence" value="ECO:0007669"/>
    <property type="project" value="UniProtKB-KW"/>
</dbReference>
<evidence type="ECO:0000256" key="1">
    <source>
        <dbReference type="ARBA" id="ARBA00001974"/>
    </source>
</evidence>
<organism evidence="21 22">
    <name type="scientific">Insolitispirillum peregrinum</name>
    <dbReference type="NCBI Taxonomy" id="80876"/>
    <lineage>
        <taxon>Bacteria</taxon>
        <taxon>Pseudomonadati</taxon>
        <taxon>Pseudomonadota</taxon>
        <taxon>Alphaproteobacteria</taxon>
        <taxon>Rhodospirillales</taxon>
        <taxon>Novispirillaceae</taxon>
        <taxon>Insolitispirillum</taxon>
    </lineage>
</organism>
<evidence type="ECO:0000256" key="3">
    <source>
        <dbReference type="ARBA" id="ARBA00004496"/>
    </source>
</evidence>
<evidence type="ECO:0000256" key="13">
    <source>
        <dbReference type="ARBA" id="ARBA00022984"/>
    </source>
</evidence>
<keyword evidence="14 19" id="KW-0560">Oxidoreductase</keyword>
<dbReference type="InterPro" id="IPR011601">
    <property type="entry name" value="MurB_C"/>
</dbReference>
<accession>A0A1N7LP30</accession>
<evidence type="ECO:0000256" key="7">
    <source>
        <dbReference type="ARBA" id="ARBA00022490"/>
    </source>
</evidence>
<evidence type="ECO:0000256" key="14">
    <source>
        <dbReference type="ARBA" id="ARBA00023002"/>
    </source>
</evidence>
<dbReference type="PANTHER" id="PTHR21071">
    <property type="entry name" value="UDP-N-ACETYLENOLPYRUVOYLGLUCOSAMINE REDUCTASE"/>
    <property type="match status" value="1"/>
</dbReference>
<feature type="active site" evidence="19">
    <location>
        <position position="297"/>
    </location>
</feature>
<dbReference type="InterPro" id="IPR016169">
    <property type="entry name" value="FAD-bd_PCMH_sub2"/>
</dbReference>
<dbReference type="GO" id="GO:0009252">
    <property type="term" value="P:peptidoglycan biosynthetic process"/>
    <property type="evidence" value="ECO:0007669"/>
    <property type="project" value="UniProtKB-UniRule"/>
</dbReference>
<comment type="cofactor">
    <cofactor evidence="1 19">
        <name>FAD</name>
        <dbReference type="ChEBI" id="CHEBI:57692"/>
    </cofactor>
</comment>
<dbReference type="InterPro" id="IPR036318">
    <property type="entry name" value="FAD-bd_PCMH-like_sf"/>
</dbReference>
<name>A0A1N7LP30_9PROT</name>
<dbReference type="Pfam" id="PF01565">
    <property type="entry name" value="FAD_binding_4"/>
    <property type="match status" value="1"/>
</dbReference>
<dbReference type="EC" id="1.3.1.98" evidence="5 19"/>
<dbReference type="AlphaFoldDB" id="A0A1N7LP30"/>
<dbReference type="HAMAP" id="MF_00037">
    <property type="entry name" value="MurB"/>
    <property type="match status" value="1"/>
</dbReference>
<dbReference type="NCBIfam" id="TIGR00179">
    <property type="entry name" value="murB"/>
    <property type="match status" value="1"/>
</dbReference>
<dbReference type="SUPFAM" id="SSF56194">
    <property type="entry name" value="Uridine diphospho-N-Acetylenolpyruvylglucosamine reductase, MurB, C-terminal domain"/>
    <property type="match status" value="1"/>
</dbReference>
<dbReference type="InterPro" id="IPR016166">
    <property type="entry name" value="FAD-bd_PCMH"/>
</dbReference>
<evidence type="ECO:0000256" key="16">
    <source>
        <dbReference type="ARBA" id="ARBA00023316"/>
    </source>
</evidence>
<evidence type="ECO:0000256" key="10">
    <source>
        <dbReference type="ARBA" id="ARBA00022827"/>
    </source>
</evidence>
<evidence type="ECO:0000256" key="5">
    <source>
        <dbReference type="ARBA" id="ARBA00012518"/>
    </source>
</evidence>
<comment type="function">
    <text evidence="2 19">Cell wall formation.</text>
</comment>
<reference evidence="21 22" key="1">
    <citation type="submission" date="2017-01" db="EMBL/GenBank/DDBJ databases">
        <authorList>
            <person name="Mah S.A."/>
            <person name="Swanson W.J."/>
            <person name="Moy G.W."/>
            <person name="Vacquier V.D."/>
        </authorList>
    </citation>
    <scope>NUCLEOTIDE SEQUENCE [LARGE SCALE GENOMIC DNA]</scope>
    <source>
        <strain evidence="21 22">DSM 11589</strain>
    </source>
</reference>
<dbReference type="PROSITE" id="PS51387">
    <property type="entry name" value="FAD_PCMH"/>
    <property type="match status" value="1"/>
</dbReference>
<dbReference type="SUPFAM" id="SSF56176">
    <property type="entry name" value="FAD-binding/transporter-associated domain-like"/>
    <property type="match status" value="1"/>
</dbReference>
<evidence type="ECO:0000256" key="8">
    <source>
        <dbReference type="ARBA" id="ARBA00022618"/>
    </source>
</evidence>
<dbReference type="InterPro" id="IPR036635">
    <property type="entry name" value="MurB_C_sf"/>
</dbReference>
<dbReference type="GO" id="GO:0071555">
    <property type="term" value="P:cell wall organization"/>
    <property type="evidence" value="ECO:0007669"/>
    <property type="project" value="UniProtKB-KW"/>
</dbReference>
<keyword evidence="9 19" id="KW-0285">Flavoprotein</keyword>
<keyword evidence="15 19" id="KW-0131">Cell cycle</keyword>
<dbReference type="InterPro" id="IPR003170">
    <property type="entry name" value="MurB"/>
</dbReference>
<evidence type="ECO:0000256" key="19">
    <source>
        <dbReference type="HAMAP-Rule" id="MF_00037"/>
    </source>
</evidence>
<evidence type="ECO:0000259" key="20">
    <source>
        <dbReference type="PROSITE" id="PS51387"/>
    </source>
</evidence>
<dbReference type="UniPathway" id="UPA00219"/>
<evidence type="ECO:0000313" key="21">
    <source>
        <dbReference type="EMBL" id="SIS75596.1"/>
    </source>
</evidence>
<comment type="catalytic activity">
    <reaction evidence="18 19">
        <text>UDP-N-acetyl-alpha-D-muramate + NADP(+) = UDP-N-acetyl-3-O-(1-carboxyvinyl)-alpha-D-glucosamine + NADPH + H(+)</text>
        <dbReference type="Rhea" id="RHEA:12248"/>
        <dbReference type="ChEBI" id="CHEBI:15378"/>
        <dbReference type="ChEBI" id="CHEBI:57783"/>
        <dbReference type="ChEBI" id="CHEBI:58349"/>
        <dbReference type="ChEBI" id="CHEBI:68483"/>
        <dbReference type="ChEBI" id="CHEBI:70757"/>
        <dbReference type="EC" id="1.3.1.98"/>
    </reaction>
</comment>
<dbReference type="GO" id="GO:0071949">
    <property type="term" value="F:FAD binding"/>
    <property type="evidence" value="ECO:0007669"/>
    <property type="project" value="InterPro"/>
</dbReference>
<dbReference type="Pfam" id="PF02873">
    <property type="entry name" value="MurB_C"/>
    <property type="match status" value="1"/>
</dbReference>
<evidence type="ECO:0000256" key="4">
    <source>
        <dbReference type="ARBA" id="ARBA00004752"/>
    </source>
</evidence>
<dbReference type="OrthoDB" id="9804753at2"/>